<organism evidence="2 3">
    <name type="scientific">Streptosporangium subroseum</name>
    <dbReference type="NCBI Taxonomy" id="106412"/>
    <lineage>
        <taxon>Bacteria</taxon>
        <taxon>Bacillati</taxon>
        <taxon>Actinomycetota</taxon>
        <taxon>Actinomycetes</taxon>
        <taxon>Streptosporangiales</taxon>
        <taxon>Streptosporangiaceae</taxon>
        <taxon>Streptosporangium</taxon>
    </lineage>
</organism>
<sequence>MSYDSDHTLYVTAFSMAGAAAIVLPYARPISFMMGLMIADPADMQRAAAQWNDKSPVDIGPAPTTFTASSAQFHPPMAAPSGGDIDYLRQELGRLARTVGVNKEWVGASYDMFMKTFKEFDDQLLLLENRRKGVGDSLDSAAEIYHWGAVICMSIAGTLMALAAFVTAARFIPPIAVGAETTAMSIVARIGLFLRQVLSTHMKVIWKVTGIVAGVAVLYNQQSQSLPGMKAMKGETPEFTQALSYEPASGGLAPVLPKVDTDIEQPSMFPDFGW</sequence>
<keyword evidence="3" id="KW-1185">Reference proteome</keyword>
<reference evidence="2 3" key="1">
    <citation type="submission" date="2017-06" db="EMBL/GenBank/DDBJ databases">
        <authorList>
            <person name="Kim H.J."/>
            <person name="Triplett B.A."/>
        </authorList>
    </citation>
    <scope>NUCLEOTIDE SEQUENCE [LARGE SCALE GENOMIC DNA]</scope>
    <source>
        <strain evidence="2 3">CGMCC 4.2132</strain>
    </source>
</reference>
<feature type="transmembrane region" description="Helical" evidence="1">
    <location>
        <begin position="7"/>
        <end position="27"/>
    </location>
</feature>
<name>A0A239HET7_9ACTN</name>
<dbReference type="OrthoDB" id="3533186at2"/>
<protein>
    <recommendedName>
        <fullName evidence="4">WXG100 family type VII secretion target</fullName>
    </recommendedName>
</protein>
<accession>A0A239HET7</accession>
<dbReference type="EMBL" id="FZOD01000016">
    <property type="protein sequence ID" value="SNS79333.1"/>
    <property type="molecule type" value="Genomic_DNA"/>
</dbReference>
<feature type="transmembrane region" description="Helical" evidence="1">
    <location>
        <begin position="144"/>
        <end position="165"/>
    </location>
</feature>
<gene>
    <name evidence="2" type="ORF">SAMN05216276_101670</name>
</gene>
<dbReference type="RefSeq" id="WP_089208478.1">
    <property type="nucleotide sequence ID" value="NZ_FZOD01000016.1"/>
</dbReference>
<keyword evidence="1" id="KW-0812">Transmembrane</keyword>
<evidence type="ECO:0000313" key="2">
    <source>
        <dbReference type="EMBL" id="SNS79333.1"/>
    </source>
</evidence>
<keyword evidence="1" id="KW-0472">Membrane</keyword>
<dbReference type="AlphaFoldDB" id="A0A239HET7"/>
<keyword evidence="1" id="KW-1133">Transmembrane helix</keyword>
<evidence type="ECO:0000313" key="3">
    <source>
        <dbReference type="Proteomes" id="UP000198282"/>
    </source>
</evidence>
<feature type="transmembrane region" description="Helical" evidence="1">
    <location>
        <begin position="171"/>
        <end position="192"/>
    </location>
</feature>
<evidence type="ECO:0000256" key="1">
    <source>
        <dbReference type="SAM" id="Phobius"/>
    </source>
</evidence>
<proteinExistence type="predicted"/>
<dbReference type="Proteomes" id="UP000198282">
    <property type="component" value="Unassembled WGS sequence"/>
</dbReference>
<evidence type="ECO:0008006" key="4">
    <source>
        <dbReference type="Google" id="ProtNLM"/>
    </source>
</evidence>